<accession>A0AAV3XPY1</accession>
<reference evidence="2 3" key="1">
    <citation type="journal article" date="2021" name="Elife">
        <title>Chloroplast acquisition without the gene transfer in kleptoplastic sea slugs, Plakobranchus ocellatus.</title>
        <authorList>
            <person name="Maeda T."/>
            <person name="Takahashi S."/>
            <person name="Yoshida T."/>
            <person name="Shimamura S."/>
            <person name="Takaki Y."/>
            <person name="Nagai Y."/>
            <person name="Toyoda A."/>
            <person name="Suzuki Y."/>
            <person name="Arimoto A."/>
            <person name="Ishii H."/>
            <person name="Satoh N."/>
            <person name="Nishiyama T."/>
            <person name="Hasebe M."/>
            <person name="Maruyama T."/>
            <person name="Minagawa J."/>
            <person name="Obokata J."/>
            <person name="Shigenobu S."/>
        </authorList>
    </citation>
    <scope>NUCLEOTIDE SEQUENCE [LARGE SCALE GENOMIC DNA]</scope>
</reference>
<keyword evidence="3" id="KW-1185">Reference proteome</keyword>
<evidence type="ECO:0000313" key="2">
    <source>
        <dbReference type="EMBL" id="GFN77810.1"/>
    </source>
</evidence>
<proteinExistence type="predicted"/>
<evidence type="ECO:0000313" key="3">
    <source>
        <dbReference type="Proteomes" id="UP000735302"/>
    </source>
</evidence>
<sequence length="95" mass="10119">MHKNQISRGVGSTGATKSALRSAGTCMSRVRDPPSAPWPDGGPKSLSTRCASAILSWSPSHFTCLPGMDGESSKCLRAPGDHLVVQEEEFTRHNP</sequence>
<comment type="caution">
    <text evidence="2">The sequence shown here is derived from an EMBL/GenBank/DDBJ whole genome shotgun (WGS) entry which is preliminary data.</text>
</comment>
<name>A0AAV3XPY1_9GAST</name>
<dbReference type="Proteomes" id="UP000735302">
    <property type="component" value="Unassembled WGS sequence"/>
</dbReference>
<dbReference type="AlphaFoldDB" id="A0AAV3XPY1"/>
<feature type="region of interest" description="Disordered" evidence="1">
    <location>
        <begin position="1"/>
        <end position="44"/>
    </location>
</feature>
<dbReference type="EMBL" id="BLXT01000501">
    <property type="protein sequence ID" value="GFN77810.1"/>
    <property type="molecule type" value="Genomic_DNA"/>
</dbReference>
<evidence type="ECO:0000256" key="1">
    <source>
        <dbReference type="SAM" id="MobiDB-lite"/>
    </source>
</evidence>
<organism evidence="2 3">
    <name type="scientific">Plakobranchus ocellatus</name>
    <dbReference type="NCBI Taxonomy" id="259542"/>
    <lineage>
        <taxon>Eukaryota</taxon>
        <taxon>Metazoa</taxon>
        <taxon>Spiralia</taxon>
        <taxon>Lophotrochozoa</taxon>
        <taxon>Mollusca</taxon>
        <taxon>Gastropoda</taxon>
        <taxon>Heterobranchia</taxon>
        <taxon>Euthyneura</taxon>
        <taxon>Panpulmonata</taxon>
        <taxon>Sacoglossa</taxon>
        <taxon>Placobranchoidea</taxon>
        <taxon>Plakobranchidae</taxon>
        <taxon>Plakobranchus</taxon>
    </lineage>
</organism>
<protein>
    <submittedName>
        <fullName evidence="2">Uncharacterized protein</fullName>
    </submittedName>
</protein>
<gene>
    <name evidence="2" type="ORF">PoB_000431600</name>
</gene>